<dbReference type="InterPro" id="IPR003594">
    <property type="entry name" value="HATPase_dom"/>
</dbReference>
<keyword evidence="4" id="KW-0418">Kinase</keyword>
<evidence type="ECO:0000313" key="8">
    <source>
        <dbReference type="Proteomes" id="UP000561459"/>
    </source>
</evidence>
<comment type="catalytic activity">
    <reaction evidence="1">
        <text>ATP + protein L-histidine = ADP + protein N-phospho-L-histidine.</text>
        <dbReference type="EC" id="2.7.13.3"/>
    </reaction>
</comment>
<dbReference type="InterPro" id="IPR036097">
    <property type="entry name" value="HisK_dim/P_sf"/>
</dbReference>
<dbReference type="SUPFAM" id="SSF55874">
    <property type="entry name" value="ATPase domain of HSP90 chaperone/DNA topoisomerase II/histidine kinase"/>
    <property type="match status" value="1"/>
</dbReference>
<dbReference type="EMBL" id="JACIDY010000002">
    <property type="protein sequence ID" value="MBB3939741.1"/>
    <property type="molecule type" value="Genomic_DNA"/>
</dbReference>
<gene>
    <name evidence="7" type="ORF">GGR39_001381</name>
</gene>
<evidence type="ECO:0000259" key="6">
    <source>
        <dbReference type="PROSITE" id="PS50109"/>
    </source>
</evidence>
<dbReference type="InterPro" id="IPR005467">
    <property type="entry name" value="His_kinase_dom"/>
</dbReference>
<evidence type="ECO:0000256" key="4">
    <source>
        <dbReference type="ARBA" id="ARBA00022777"/>
    </source>
</evidence>
<reference evidence="7 8" key="1">
    <citation type="submission" date="2020-08" db="EMBL/GenBank/DDBJ databases">
        <title>Genomic Encyclopedia of Type Strains, Phase IV (KMG-IV): sequencing the most valuable type-strain genomes for metagenomic binning, comparative biology and taxonomic classification.</title>
        <authorList>
            <person name="Goeker M."/>
        </authorList>
    </citation>
    <scope>NUCLEOTIDE SEQUENCE [LARGE SCALE GENOMIC DNA]</scope>
    <source>
        <strain evidence="7 8">DSM 27568</strain>
    </source>
</reference>
<dbReference type="InterPro" id="IPR004358">
    <property type="entry name" value="Sig_transdc_His_kin-like_C"/>
</dbReference>
<evidence type="ECO:0000256" key="1">
    <source>
        <dbReference type="ARBA" id="ARBA00000085"/>
    </source>
</evidence>
<accession>A0A7W6BXG2</accession>
<evidence type="ECO:0000256" key="3">
    <source>
        <dbReference type="ARBA" id="ARBA00022679"/>
    </source>
</evidence>
<proteinExistence type="predicted"/>
<keyword evidence="8" id="KW-1185">Reference proteome</keyword>
<dbReference type="PRINTS" id="PR00344">
    <property type="entry name" value="BCTRLSENSOR"/>
</dbReference>
<dbReference type="Pfam" id="PF02518">
    <property type="entry name" value="HATPase_c"/>
    <property type="match status" value="1"/>
</dbReference>
<dbReference type="SMART" id="SM00387">
    <property type="entry name" value="HATPase_c"/>
    <property type="match status" value="1"/>
</dbReference>
<dbReference type="GO" id="GO:0000155">
    <property type="term" value="F:phosphorelay sensor kinase activity"/>
    <property type="evidence" value="ECO:0007669"/>
    <property type="project" value="InterPro"/>
</dbReference>
<organism evidence="7 8">
    <name type="scientific">Novosphingobium fluoreni</name>
    <dbReference type="NCBI Taxonomy" id="1391222"/>
    <lineage>
        <taxon>Bacteria</taxon>
        <taxon>Pseudomonadati</taxon>
        <taxon>Pseudomonadota</taxon>
        <taxon>Alphaproteobacteria</taxon>
        <taxon>Sphingomonadales</taxon>
        <taxon>Sphingomonadaceae</taxon>
        <taxon>Novosphingobium</taxon>
    </lineage>
</organism>
<dbReference type="PANTHER" id="PTHR43711">
    <property type="entry name" value="TWO-COMPONENT HISTIDINE KINASE"/>
    <property type="match status" value="1"/>
</dbReference>
<dbReference type="PANTHER" id="PTHR43711:SF1">
    <property type="entry name" value="HISTIDINE KINASE 1"/>
    <property type="match status" value="1"/>
</dbReference>
<dbReference type="InterPro" id="IPR050736">
    <property type="entry name" value="Sensor_HK_Regulatory"/>
</dbReference>
<dbReference type="Gene3D" id="3.30.565.10">
    <property type="entry name" value="Histidine kinase-like ATPase, C-terminal domain"/>
    <property type="match status" value="1"/>
</dbReference>
<dbReference type="SUPFAM" id="SSF47384">
    <property type="entry name" value="Homodimeric domain of signal transducing histidine kinase"/>
    <property type="match status" value="1"/>
</dbReference>
<dbReference type="EC" id="2.7.13.3" evidence="2"/>
<protein>
    <recommendedName>
        <fullName evidence="2">histidine kinase</fullName>
        <ecNumber evidence="2">2.7.13.3</ecNumber>
    </recommendedName>
</protein>
<comment type="caution">
    <text evidence="7">The sequence shown here is derived from an EMBL/GenBank/DDBJ whole genome shotgun (WGS) entry which is preliminary data.</text>
</comment>
<keyword evidence="5" id="KW-0902">Two-component regulatory system</keyword>
<name>A0A7W6BXG2_9SPHN</name>
<keyword evidence="3" id="KW-0808">Transferase</keyword>
<feature type="domain" description="Histidine kinase" evidence="6">
    <location>
        <begin position="240"/>
        <end position="456"/>
    </location>
</feature>
<dbReference type="CDD" id="cd00075">
    <property type="entry name" value="HATPase"/>
    <property type="match status" value="1"/>
</dbReference>
<evidence type="ECO:0000256" key="5">
    <source>
        <dbReference type="ARBA" id="ARBA00023012"/>
    </source>
</evidence>
<dbReference type="RefSeq" id="WP_183616416.1">
    <property type="nucleotide sequence ID" value="NZ_JACIDY010000002.1"/>
</dbReference>
<dbReference type="InterPro" id="IPR036890">
    <property type="entry name" value="HATPase_C_sf"/>
</dbReference>
<dbReference type="Proteomes" id="UP000561459">
    <property type="component" value="Unassembled WGS sequence"/>
</dbReference>
<evidence type="ECO:0000256" key="2">
    <source>
        <dbReference type="ARBA" id="ARBA00012438"/>
    </source>
</evidence>
<evidence type="ECO:0000313" key="7">
    <source>
        <dbReference type="EMBL" id="MBB3939741.1"/>
    </source>
</evidence>
<sequence>MDLAEPILARAVSDALDTFVEADEPLAGLQHSCGGEIPGPIAIPELLELVRRARRYGFRLARAIHAQDGSENITAWVEVDPCIADGGCEIILRSWQSASVVPDDAATVLSRRTLLDREMAELSALLDADQRLVMVTQALGELQSLGTEMTAGIGQPFTDFLAPQIHSAAVLHWRMLDGAPVAIEGSQRPWRIVLVPQGRPGADPSGFELLLVSDEPPPAASVQDAAAPQVSPGHGLVGHDLAPVLRQPIARIVANAETIRSRLAGPLPDAYADYAGEIANAGRLLLGLLEDLSDLEVVESESFDTAPDRIDLAEVARQASGILSVRAQEKGITVIVPAQDARLGAIAEFRRVLQVLINLIGNAIRYSPEESTIEVRLERDEHRVRVIVADQGPGLSAEQQGIVFEKFERLGRSGDGGSGLGLYISRRLARAMGGELSVDSTIGEGARFILEVPADLAADKS</sequence>
<dbReference type="AlphaFoldDB" id="A0A7W6BXG2"/>
<dbReference type="PROSITE" id="PS50109">
    <property type="entry name" value="HIS_KIN"/>
    <property type="match status" value="1"/>
</dbReference>